<dbReference type="Proteomes" id="UP000772434">
    <property type="component" value="Unassembled WGS sequence"/>
</dbReference>
<reference evidence="1" key="1">
    <citation type="submission" date="2020-11" db="EMBL/GenBank/DDBJ databases">
        <authorList>
            <consortium name="DOE Joint Genome Institute"/>
            <person name="Ahrendt S."/>
            <person name="Riley R."/>
            <person name="Andreopoulos W."/>
            <person name="Labutti K."/>
            <person name="Pangilinan J."/>
            <person name="Ruiz-Duenas F.J."/>
            <person name="Barrasa J.M."/>
            <person name="Sanchez-Garcia M."/>
            <person name="Camarero S."/>
            <person name="Miyauchi S."/>
            <person name="Serrano A."/>
            <person name="Linde D."/>
            <person name="Babiker R."/>
            <person name="Drula E."/>
            <person name="Ayuso-Fernandez I."/>
            <person name="Pacheco R."/>
            <person name="Padilla G."/>
            <person name="Ferreira P."/>
            <person name="Barriuso J."/>
            <person name="Kellner H."/>
            <person name="Castanera R."/>
            <person name="Alfaro M."/>
            <person name="Ramirez L."/>
            <person name="Pisabarro A.G."/>
            <person name="Kuo A."/>
            <person name="Tritt A."/>
            <person name="Lipzen A."/>
            <person name="He G."/>
            <person name="Yan M."/>
            <person name="Ng V."/>
            <person name="Cullen D."/>
            <person name="Martin F."/>
            <person name="Rosso M.-N."/>
            <person name="Henrissat B."/>
            <person name="Hibbett D."/>
            <person name="Martinez A.T."/>
            <person name="Grigoriev I.V."/>
        </authorList>
    </citation>
    <scope>NUCLEOTIDE SEQUENCE</scope>
    <source>
        <strain evidence="1">AH 40177</strain>
    </source>
</reference>
<dbReference type="AlphaFoldDB" id="A0A9P5P5J6"/>
<proteinExistence type="predicted"/>
<protein>
    <submittedName>
        <fullName evidence="1">Uncharacterized protein</fullName>
    </submittedName>
</protein>
<comment type="caution">
    <text evidence="1">The sequence shown here is derived from an EMBL/GenBank/DDBJ whole genome shotgun (WGS) entry which is preliminary data.</text>
</comment>
<sequence>MGPSTSTTSARATEAKFERKAQGDEYKGVGAAVSGGFNTIMSSTSSGHGRGAVNIVGGDGGASRGESIGANANVGRNIWARSLAHLLV</sequence>
<evidence type="ECO:0000313" key="1">
    <source>
        <dbReference type="EMBL" id="KAF9016908.1"/>
    </source>
</evidence>
<evidence type="ECO:0000313" key="2">
    <source>
        <dbReference type="Proteomes" id="UP000772434"/>
    </source>
</evidence>
<organism evidence="1 2">
    <name type="scientific">Rhodocollybia butyracea</name>
    <dbReference type="NCBI Taxonomy" id="206335"/>
    <lineage>
        <taxon>Eukaryota</taxon>
        <taxon>Fungi</taxon>
        <taxon>Dikarya</taxon>
        <taxon>Basidiomycota</taxon>
        <taxon>Agaricomycotina</taxon>
        <taxon>Agaricomycetes</taxon>
        <taxon>Agaricomycetidae</taxon>
        <taxon>Agaricales</taxon>
        <taxon>Marasmiineae</taxon>
        <taxon>Omphalotaceae</taxon>
        <taxon>Rhodocollybia</taxon>
    </lineage>
</organism>
<keyword evidence="2" id="KW-1185">Reference proteome</keyword>
<name>A0A9P5P5J6_9AGAR</name>
<accession>A0A9P5P5J6</accession>
<gene>
    <name evidence="1" type="ORF">BDP27DRAFT_1356052</name>
</gene>
<dbReference type="EMBL" id="JADNRY010001407">
    <property type="protein sequence ID" value="KAF9016908.1"/>
    <property type="molecule type" value="Genomic_DNA"/>
</dbReference>